<proteinExistence type="predicted"/>
<evidence type="ECO:0000313" key="2">
    <source>
        <dbReference type="Proteomes" id="UP000778757"/>
    </source>
</evidence>
<dbReference type="RefSeq" id="WP_031850349.1">
    <property type="nucleotide sequence ID" value="NZ_SHOE01000038.1"/>
</dbReference>
<protein>
    <submittedName>
        <fullName evidence="1">Uncharacterized protein</fullName>
    </submittedName>
</protein>
<reference evidence="1 2" key="1">
    <citation type="journal article" date="2019" name="Curr. Microbiol.">
        <title>Vibrio chemaguriensis sp. nov., from Sundarbans, Bay of Bengal.</title>
        <authorList>
            <person name="Ghosh A."/>
            <person name="Bhadury P."/>
        </authorList>
    </citation>
    <scope>NUCLEOTIDE SEQUENCE [LARGE SCALE GENOMIC DNA]</scope>
    <source>
        <strain evidence="1 2">Iso1</strain>
    </source>
</reference>
<comment type="caution">
    <text evidence="1">The sequence shown here is derived from an EMBL/GenBank/DDBJ whole genome shotgun (WGS) entry which is preliminary data.</text>
</comment>
<gene>
    <name evidence="1" type="ORF">EX191_22550</name>
</gene>
<keyword evidence="2" id="KW-1185">Reference proteome</keyword>
<sequence length="231" mass="26283">MLTNAYASFSEVSTKILSDIFKTEFRTIPLENRRCSLNQGFQQLARNAGFNCYQSMQKQESALIRTEELIEALKFAGLSDELASKARYSRLLKCDVFCGSDQQLSAAVDPDGIVLNIPFLSKPSPYIPDFEFYSLNVHGAGGIWMTLDEWDNFVEDLEDNLDFNGDLEYQIEEIWNKNTPDSCGELFLSSNPDWEELADCTEGILRARVLEHAGHTPLDLLYDYFSSERRA</sequence>
<dbReference type="EMBL" id="SHOE01000038">
    <property type="protein sequence ID" value="NKJ70501.1"/>
    <property type="molecule type" value="Genomic_DNA"/>
</dbReference>
<name>A0ABX1I254_9VIBR</name>
<dbReference type="Proteomes" id="UP000778757">
    <property type="component" value="Unassembled WGS sequence"/>
</dbReference>
<accession>A0ABX1I254</accession>
<organism evidence="1 2">
    <name type="scientific">Vibrio chemaguriensis</name>
    <dbReference type="NCBI Taxonomy" id="2527672"/>
    <lineage>
        <taxon>Bacteria</taxon>
        <taxon>Pseudomonadati</taxon>
        <taxon>Pseudomonadota</taxon>
        <taxon>Gammaproteobacteria</taxon>
        <taxon>Vibrionales</taxon>
        <taxon>Vibrionaceae</taxon>
        <taxon>Vibrio</taxon>
    </lineage>
</organism>
<evidence type="ECO:0000313" key="1">
    <source>
        <dbReference type="EMBL" id="NKJ70501.1"/>
    </source>
</evidence>